<proteinExistence type="predicted"/>
<organism evidence="1 2">
    <name type="scientific">Paracraurococcus lichenis</name>
    <dbReference type="NCBI Taxonomy" id="3064888"/>
    <lineage>
        <taxon>Bacteria</taxon>
        <taxon>Pseudomonadati</taxon>
        <taxon>Pseudomonadota</taxon>
        <taxon>Alphaproteobacteria</taxon>
        <taxon>Acetobacterales</taxon>
        <taxon>Roseomonadaceae</taxon>
        <taxon>Paracraurococcus</taxon>
    </lineage>
</organism>
<dbReference type="Gene3D" id="1.25.40.380">
    <property type="entry name" value="Protein of unknown function DUF1810"/>
    <property type="match status" value="1"/>
</dbReference>
<evidence type="ECO:0000313" key="2">
    <source>
        <dbReference type="Proteomes" id="UP001243009"/>
    </source>
</evidence>
<dbReference type="InterPro" id="IPR036287">
    <property type="entry name" value="Rv1873-like_sf"/>
</dbReference>
<dbReference type="SUPFAM" id="SSF140736">
    <property type="entry name" value="Rv1873-like"/>
    <property type="match status" value="1"/>
</dbReference>
<comment type="caution">
    <text evidence="1">The sequence shown here is derived from an EMBL/GenBank/DDBJ whole genome shotgun (WGS) entry which is preliminary data.</text>
</comment>
<dbReference type="PIRSF" id="PIRSF008546">
    <property type="entry name" value="UCP008546"/>
    <property type="match status" value="1"/>
</dbReference>
<keyword evidence="2" id="KW-1185">Reference proteome</keyword>
<dbReference type="Pfam" id="PF08837">
    <property type="entry name" value="DUF1810"/>
    <property type="match status" value="1"/>
</dbReference>
<dbReference type="Proteomes" id="UP001243009">
    <property type="component" value="Unassembled WGS sequence"/>
</dbReference>
<name>A0ABT9E9X4_9PROT</name>
<gene>
    <name evidence="1" type="ORF">Q7A36_31870</name>
</gene>
<protein>
    <submittedName>
        <fullName evidence="1">DUF1810 domain-containing protein</fullName>
    </submittedName>
</protein>
<dbReference type="EMBL" id="JAUTWS010000065">
    <property type="protein sequence ID" value="MDO9712969.1"/>
    <property type="molecule type" value="Genomic_DNA"/>
</dbReference>
<evidence type="ECO:0000313" key="1">
    <source>
        <dbReference type="EMBL" id="MDO9712969.1"/>
    </source>
</evidence>
<accession>A0ABT9E9X4</accession>
<dbReference type="InterPro" id="IPR014937">
    <property type="entry name" value="DUF1810"/>
</dbReference>
<dbReference type="RefSeq" id="WP_305107830.1">
    <property type="nucleotide sequence ID" value="NZ_JAUTWS010000065.1"/>
</dbReference>
<reference evidence="1 2" key="1">
    <citation type="submission" date="2023-08" db="EMBL/GenBank/DDBJ databases">
        <title>The draft genome sequence of Paracraurococcus sp. LOR1-02.</title>
        <authorList>
            <person name="Kingkaew E."/>
            <person name="Tanasupawat S."/>
        </authorList>
    </citation>
    <scope>NUCLEOTIDE SEQUENCE [LARGE SCALE GENOMIC DNA]</scope>
    <source>
        <strain evidence="1 2">LOR1-02</strain>
    </source>
</reference>
<sequence length="140" mass="15380">MPDGMDLERFVAAQDPVIGQVRQELAAGRKRTHWMWFVFPQLRGLGQSAMAQRYGLASLAEAQAYLAHPVLGPRLEDCTALVNAVQGRSAEEILGGVDAMKFRSCMTLFAAVRPGDSPFRTALAQYFEGEPDPRTLAMLP</sequence>